<organism evidence="3 4">
    <name type="scientific">Agrococcus jejuensis</name>
    <dbReference type="NCBI Taxonomy" id="399736"/>
    <lineage>
        <taxon>Bacteria</taxon>
        <taxon>Bacillati</taxon>
        <taxon>Actinomycetota</taxon>
        <taxon>Actinomycetes</taxon>
        <taxon>Micrococcales</taxon>
        <taxon>Microbacteriaceae</taxon>
        <taxon>Agrococcus</taxon>
    </lineage>
</organism>
<dbReference type="Proteomes" id="UP000198822">
    <property type="component" value="Chromosome I"/>
</dbReference>
<keyword evidence="4" id="KW-1185">Reference proteome</keyword>
<protein>
    <submittedName>
        <fullName evidence="3">Uncharacterized protein</fullName>
    </submittedName>
</protein>
<evidence type="ECO:0000256" key="2">
    <source>
        <dbReference type="SAM" id="SignalP"/>
    </source>
</evidence>
<dbReference type="OrthoDB" id="5118398at2"/>
<dbReference type="AlphaFoldDB" id="A0A1G8D1G2"/>
<sequence>MRTRTLTLPALAGAGLLLLAGCASDGEAPETSESTASESADPSASAAPVPSEITPGATAEDLAGTSWFGTAEGVAEVTFTLNADGTVDFESFNGQPFDAPTDVWSVDGETFSLTISQLQAPTGEVVDIVFTGTAATGGMELVGDDGAGTQYPMTIAQV</sequence>
<proteinExistence type="predicted"/>
<feature type="chain" id="PRO_5038719272" evidence="2">
    <location>
        <begin position="26"/>
        <end position="158"/>
    </location>
</feature>
<feature type="region of interest" description="Disordered" evidence="1">
    <location>
        <begin position="25"/>
        <end position="57"/>
    </location>
</feature>
<dbReference type="STRING" id="399736.SAMN04489720_1482"/>
<gene>
    <name evidence="3" type="ORF">SAMN04489720_1482</name>
</gene>
<dbReference type="EMBL" id="LT629695">
    <property type="protein sequence ID" value="SDH51522.1"/>
    <property type="molecule type" value="Genomic_DNA"/>
</dbReference>
<feature type="compositionally biased region" description="Low complexity" evidence="1">
    <location>
        <begin position="25"/>
        <end position="52"/>
    </location>
</feature>
<evidence type="ECO:0000256" key="1">
    <source>
        <dbReference type="SAM" id="MobiDB-lite"/>
    </source>
</evidence>
<reference evidence="4" key="1">
    <citation type="submission" date="2016-10" db="EMBL/GenBank/DDBJ databases">
        <authorList>
            <person name="Varghese N."/>
            <person name="Submissions S."/>
        </authorList>
    </citation>
    <scope>NUCLEOTIDE SEQUENCE [LARGE SCALE GENOMIC DNA]</scope>
    <source>
        <strain evidence="4">DSM 22002</strain>
    </source>
</reference>
<keyword evidence="2" id="KW-0732">Signal</keyword>
<evidence type="ECO:0000313" key="3">
    <source>
        <dbReference type="EMBL" id="SDH51522.1"/>
    </source>
</evidence>
<accession>A0A1G8D1G2</accession>
<dbReference type="PROSITE" id="PS51257">
    <property type="entry name" value="PROKAR_LIPOPROTEIN"/>
    <property type="match status" value="1"/>
</dbReference>
<dbReference type="RefSeq" id="WP_092503797.1">
    <property type="nucleotide sequence ID" value="NZ_LT629695.1"/>
</dbReference>
<name>A0A1G8D1G2_9MICO</name>
<feature type="signal peptide" evidence="2">
    <location>
        <begin position="1"/>
        <end position="25"/>
    </location>
</feature>
<evidence type="ECO:0000313" key="4">
    <source>
        <dbReference type="Proteomes" id="UP000198822"/>
    </source>
</evidence>